<proteinExistence type="predicted"/>
<evidence type="ECO:0000259" key="1">
    <source>
        <dbReference type="PROSITE" id="PS50883"/>
    </source>
</evidence>
<keyword evidence="3" id="KW-0548">Nucleotidyltransferase</keyword>
<sequence length="570" mass="63852">MRYSHTLPIKVLVYCPDSSATAHLTSLLQSPTIHTQIVQSLTAVRRSLIQDSVNLLLIYDTPDNALADGAFFYQEVIDSAKPVVLVQPSISHHDGQRLLEASFADYISLNGLTQEALMRSFRLLTQAHIKEAEIHYLKETDWLTRVQNRTSFYSTLTKLINNQQVKGGATALVTVDIDNFHGFNQRMGNSAGDSIIRSLCHRLLICALNNPVYRIGGDEFAIILDVNDKTQTTAEIQKLISSLIDTLRPAFQLHGEEHILGVSIGVSVAPKHGKNPDTLLNHANQARARAKHKHGCSYSIYEPKKDPKPVFDGLIESDLWAALKYEQFALYYQPRVDLQTGAVVGAEALMRWHHPNHGLIMPTDFIPLSEKTGQIVPMGFWAIQQAGRDLKTLEKAGCYLDKLGINLSFRQFQNDYLARTIQRIIARDNIDTQVLEFELTESSLFSNDEHVRHSIEELCKTGIEFSLDDFGTGYSSFALLQKLPVSTLKIDRSFIANLPHNNDDVEIVRAIISLAHNLSMTVIAEGVETKEQLDCLKAHQCDQVQGFYYSQPVTLPHLISMINGRSIALL</sequence>
<dbReference type="SUPFAM" id="SSF55073">
    <property type="entry name" value="Nucleotide cyclase"/>
    <property type="match status" value="1"/>
</dbReference>
<dbReference type="CDD" id="cd01948">
    <property type="entry name" value="EAL"/>
    <property type="match status" value="1"/>
</dbReference>
<feature type="domain" description="GGDEF" evidence="2">
    <location>
        <begin position="168"/>
        <end position="303"/>
    </location>
</feature>
<keyword evidence="3" id="KW-0378">Hydrolase</keyword>
<dbReference type="NCBIfam" id="TIGR00254">
    <property type="entry name" value="GGDEF"/>
    <property type="match status" value="1"/>
</dbReference>
<evidence type="ECO:0000313" key="3">
    <source>
        <dbReference type="EMBL" id="MDP2522233.1"/>
    </source>
</evidence>
<dbReference type="GO" id="GO:0071111">
    <property type="term" value="F:cyclic-guanylate-specific phosphodiesterase activity"/>
    <property type="evidence" value="ECO:0007669"/>
    <property type="project" value="UniProtKB-EC"/>
</dbReference>
<dbReference type="CDD" id="cd01949">
    <property type="entry name" value="GGDEF"/>
    <property type="match status" value="1"/>
</dbReference>
<dbReference type="InterPro" id="IPR000160">
    <property type="entry name" value="GGDEF_dom"/>
</dbReference>
<dbReference type="SUPFAM" id="SSF141868">
    <property type="entry name" value="EAL domain-like"/>
    <property type="match status" value="1"/>
</dbReference>
<dbReference type="InterPro" id="IPR052155">
    <property type="entry name" value="Biofilm_reg_signaling"/>
</dbReference>
<dbReference type="EC" id="2.7.7.65" evidence="3"/>
<dbReference type="PROSITE" id="PS50887">
    <property type="entry name" value="GGDEF"/>
    <property type="match status" value="1"/>
</dbReference>
<dbReference type="InterPro" id="IPR001633">
    <property type="entry name" value="EAL_dom"/>
</dbReference>
<dbReference type="EC" id="3.1.4.52" evidence="3"/>
<dbReference type="Proteomes" id="UP001177341">
    <property type="component" value="Unassembled WGS sequence"/>
</dbReference>
<dbReference type="SMART" id="SM00267">
    <property type="entry name" value="GGDEF"/>
    <property type="match status" value="1"/>
</dbReference>
<reference evidence="3" key="1">
    <citation type="submission" date="2023-07" db="EMBL/GenBank/DDBJ databases">
        <title>Genome content predicts the carbon catabolic preferences of heterotrophic bacteria.</title>
        <authorList>
            <person name="Gralka M."/>
        </authorList>
    </citation>
    <scope>NUCLEOTIDE SEQUENCE</scope>
    <source>
        <strain evidence="3">5G01</strain>
    </source>
</reference>
<dbReference type="PANTHER" id="PTHR44757:SF2">
    <property type="entry name" value="BIOFILM ARCHITECTURE MAINTENANCE PROTEIN MBAA"/>
    <property type="match status" value="1"/>
</dbReference>
<evidence type="ECO:0000313" key="4">
    <source>
        <dbReference type="Proteomes" id="UP001177341"/>
    </source>
</evidence>
<evidence type="ECO:0000259" key="2">
    <source>
        <dbReference type="PROSITE" id="PS50887"/>
    </source>
</evidence>
<accession>A0ABT9ET41</accession>
<dbReference type="InterPro" id="IPR029787">
    <property type="entry name" value="Nucleotide_cyclase"/>
</dbReference>
<feature type="domain" description="EAL" evidence="1">
    <location>
        <begin position="312"/>
        <end position="566"/>
    </location>
</feature>
<dbReference type="RefSeq" id="WP_303496173.1">
    <property type="nucleotide sequence ID" value="NZ_CAXHZV010000004.1"/>
</dbReference>
<dbReference type="InterPro" id="IPR035919">
    <property type="entry name" value="EAL_sf"/>
</dbReference>
<dbReference type="Pfam" id="PF00563">
    <property type="entry name" value="EAL"/>
    <property type="match status" value="1"/>
</dbReference>
<dbReference type="Gene3D" id="3.20.20.450">
    <property type="entry name" value="EAL domain"/>
    <property type="match status" value="1"/>
</dbReference>
<dbReference type="SMART" id="SM00052">
    <property type="entry name" value="EAL"/>
    <property type="match status" value="1"/>
</dbReference>
<dbReference type="GO" id="GO:0052621">
    <property type="term" value="F:diguanylate cyclase activity"/>
    <property type="evidence" value="ECO:0007669"/>
    <property type="project" value="UniProtKB-EC"/>
</dbReference>
<keyword evidence="4" id="KW-1185">Reference proteome</keyword>
<dbReference type="Gene3D" id="3.30.70.270">
    <property type="match status" value="1"/>
</dbReference>
<name>A0ABT9ET41_9GAMM</name>
<dbReference type="InterPro" id="IPR043128">
    <property type="entry name" value="Rev_trsase/Diguanyl_cyclase"/>
</dbReference>
<gene>
    <name evidence="3" type="ORF">Q8W30_06565</name>
</gene>
<organism evidence="3 4">
    <name type="scientific">Neptunomonas phycophila</name>
    <dbReference type="NCBI Taxonomy" id="1572645"/>
    <lineage>
        <taxon>Bacteria</taxon>
        <taxon>Pseudomonadati</taxon>
        <taxon>Pseudomonadota</taxon>
        <taxon>Gammaproteobacteria</taxon>
        <taxon>Oceanospirillales</taxon>
        <taxon>Oceanospirillaceae</taxon>
        <taxon>Neptunomonas</taxon>
    </lineage>
</organism>
<comment type="caution">
    <text evidence="3">The sequence shown here is derived from an EMBL/GenBank/DDBJ whole genome shotgun (WGS) entry which is preliminary data.</text>
</comment>
<dbReference type="Pfam" id="PF00990">
    <property type="entry name" value="GGDEF"/>
    <property type="match status" value="1"/>
</dbReference>
<dbReference type="EMBL" id="JAUYVO010000004">
    <property type="protein sequence ID" value="MDP2522233.1"/>
    <property type="molecule type" value="Genomic_DNA"/>
</dbReference>
<dbReference type="PROSITE" id="PS50883">
    <property type="entry name" value="EAL"/>
    <property type="match status" value="1"/>
</dbReference>
<keyword evidence="3" id="KW-0808">Transferase</keyword>
<protein>
    <submittedName>
        <fullName evidence="3">Bifunctional diguanylate cyclase/phosphodiesterase</fullName>
        <ecNumber evidence="3">2.7.7.65</ecNumber>
        <ecNumber evidence="3">3.1.4.52</ecNumber>
    </submittedName>
</protein>
<dbReference type="PANTHER" id="PTHR44757">
    <property type="entry name" value="DIGUANYLATE CYCLASE DGCP"/>
    <property type="match status" value="1"/>
</dbReference>